<dbReference type="Gene3D" id="2.40.110.10">
    <property type="entry name" value="Butyryl-CoA Dehydrogenase, subunit A, domain 2"/>
    <property type="match status" value="1"/>
</dbReference>
<dbReference type="SUPFAM" id="SSF56645">
    <property type="entry name" value="Acyl-CoA dehydrogenase NM domain-like"/>
    <property type="match status" value="1"/>
</dbReference>
<dbReference type="SUPFAM" id="SSF47203">
    <property type="entry name" value="Acyl-CoA dehydrogenase C-terminal domain-like"/>
    <property type="match status" value="1"/>
</dbReference>
<dbReference type="Pfam" id="PF02771">
    <property type="entry name" value="Acyl-CoA_dh_N"/>
    <property type="match status" value="1"/>
</dbReference>
<keyword evidence="5" id="KW-0809">Transit peptide</keyword>
<feature type="domain" description="Acyl-CoA oxidase/dehydrogenase middle" evidence="9">
    <location>
        <begin position="134"/>
        <end position="224"/>
    </location>
</feature>
<evidence type="ECO:0000256" key="6">
    <source>
        <dbReference type="ARBA" id="ARBA00023002"/>
    </source>
</evidence>
<dbReference type="PANTHER" id="PTHR42807">
    <property type="entry name" value="GLUTARYL-COA DEHYDROGENASE, MITOCHONDRIAL"/>
    <property type="match status" value="1"/>
</dbReference>
<dbReference type="Gene3D" id="1.20.140.10">
    <property type="entry name" value="Butyryl-CoA Dehydrogenase, subunit A, domain 3"/>
    <property type="match status" value="1"/>
</dbReference>
<dbReference type="InterPro" id="IPR006091">
    <property type="entry name" value="Acyl-CoA_Oxase/DH_mid-dom"/>
</dbReference>
<protein>
    <submittedName>
        <fullName evidence="11">Acyl-CoA dehydrogenase family protein</fullName>
    </submittedName>
</protein>
<evidence type="ECO:0000313" key="11">
    <source>
        <dbReference type="EMBL" id="GAA1761353.1"/>
    </source>
</evidence>
<dbReference type="InterPro" id="IPR036250">
    <property type="entry name" value="AcylCo_DH-like_C"/>
</dbReference>
<comment type="cofactor">
    <cofactor evidence="1 7">
        <name>FAD</name>
        <dbReference type="ChEBI" id="CHEBI:57692"/>
    </cofactor>
</comment>
<evidence type="ECO:0000313" key="12">
    <source>
        <dbReference type="Proteomes" id="UP001500655"/>
    </source>
</evidence>
<name>A0ABN2KPF3_9ACTN</name>
<evidence type="ECO:0000259" key="9">
    <source>
        <dbReference type="Pfam" id="PF02770"/>
    </source>
</evidence>
<evidence type="ECO:0000259" key="10">
    <source>
        <dbReference type="Pfam" id="PF02771"/>
    </source>
</evidence>
<keyword evidence="4 7" id="KW-0274">FAD</keyword>
<accession>A0ABN2KPF3</accession>
<dbReference type="PANTHER" id="PTHR42807:SF1">
    <property type="entry name" value="GLUTARYL-COA DEHYDROGENASE, MITOCHONDRIAL"/>
    <property type="match status" value="1"/>
</dbReference>
<dbReference type="InterPro" id="IPR009100">
    <property type="entry name" value="AcylCoA_DH/oxidase_NM_dom_sf"/>
</dbReference>
<dbReference type="Pfam" id="PF00441">
    <property type="entry name" value="Acyl-CoA_dh_1"/>
    <property type="match status" value="1"/>
</dbReference>
<dbReference type="Pfam" id="PF02770">
    <property type="entry name" value="Acyl-CoA_dh_M"/>
    <property type="match status" value="1"/>
</dbReference>
<dbReference type="InterPro" id="IPR013786">
    <property type="entry name" value="AcylCoA_DH/ox_N"/>
</dbReference>
<proteinExistence type="inferred from homology"/>
<dbReference type="EMBL" id="BAAALS010000017">
    <property type="protein sequence ID" value="GAA1761353.1"/>
    <property type="molecule type" value="Genomic_DNA"/>
</dbReference>
<comment type="caution">
    <text evidence="11">The sequence shown here is derived from an EMBL/GenBank/DDBJ whole genome shotgun (WGS) entry which is preliminary data.</text>
</comment>
<keyword evidence="6 7" id="KW-0560">Oxidoreductase</keyword>
<dbReference type="InterPro" id="IPR052033">
    <property type="entry name" value="Glutaryl-CoA_DH_mitochondrial"/>
</dbReference>
<evidence type="ECO:0000256" key="7">
    <source>
        <dbReference type="RuleBase" id="RU362125"/>
    </source>
</evidence>
<evidence type="ECO:0000256" key="2">
    <source>
        <dbReference type="ARBA" id="ARBA00009347"/>
    </source>
</evidence>
<gene>
    <name evidence="11" type="ORF">GCM10009681_35640</name>
</gene>
<dbReference type="Proteomes" id="UP001500655">
    <property type="component" value="Unassembled WGS sequence"/>
</dbReference>
<dbReference type="Gene3D" id="1.10.540.10">
    <property type="entry name" value="Acyl-CoA dehydrogenase/oxidase, N-terminal domain"/>
    <property type="match status" value="1"/>
</dbReference>
<feature type="domain" description="Acyl-CoA dehydrogenase/oxidase C-terminal" evidence="8">
    <location>
        <begin position="236"/>
        <end position="383"/>
    </location>
</feature>
<dbReference type="InterPro" id="IPR009075">
    <property type="entry name" value="AcylCo_DH/oxidase_C"/>
</dbReference>
<keyword evidence="12" id="KW-1185">Reference proteome</keyword>
<dbReference type="InterPro" id="IPR037069">
    <property type="entry name" value="AcylCoA_DH/ox_N_sf"/>
</dbReference>
<comment type="similarity">
    <text evidence="2 7">Belongs to the acyl-CoA dehydrogenase family.</text>
</comment>
<evidence type="ECO:0000259" key="8">
    <source>
        <dbReference type="Pfam" id="PF00441"/>
    </source>
</evidence>
<dbReference type="RefSeq" id="WP_344082982.1">
    <property type="nucleotide sequence ID" value="NZ_BAAALS010000017.1"/>
</dbReference>
<reference evidence="11 12" key="1">
    <citation type="journal article" date="2019" name="Int. J. Syst. Evol. Microbiol.">
        <title>The Global Catalogue of Microorganisms (GCM) 10K type strain sequencing project: providing services to taxonomists for standard genome sequencing and annotation.</title>
        <authorList>
            <consortium name="The Broad Institute Genomics Platform"/>
            <consortium name="The Broad Institute Genome Sequencing Center for Infectious Disease"/>
            <person name="Wu L."/>
            <person name="Ma J."/>
        </authorList>
    </citation>
    <scope>NUCLEOTIDE SEQUENCE [LARGE SCALE GENOMIC DNA]</scope>
    <source>
        <strain evidence="11 12">JCM 13249</strain>
    </source>
</reference>
<evidence type="ECO:0000256" key="5">
    <source>
        <dbReference type="ARBA" id="ARBA00022946"/>
    </source>
</evidence>
<evidence type="ECO:0000256" key="4">
    <source>
        <dbReference type="ARBA" id="ARBA00022827"/>
    </source>
</evidence>
<sequence>MPSRVSPLELLELDSLLSEDERDIRAVVRRLVDARVRPHVAGWFEEGRAPTRELARDFGALGLLGMHLTGYGCAGASAVAYGLACHELEAADSGVRSLVSVQGSLAMYAIWRYGSEEQKSTWLPSMATGEAIGCFGLTEPDHGSDPGSMDTRARRDGDEWVLHGTKMWITNAPVADVGVIWARVDDVVRGFVVPMSTPGVTANEIRHKLSLRASSTGEIVLDEVRLPLSAELPAADGLKAPLSCLTEARYGIVWGALGAARDCLETAISYACSREQFGRPIAGFQLTQAKLADMALELQKGYLLALHLGRLADRGALRPAQVSVGKLNNVREALEIARGCRTILGANGISLEYPVLRHSANLESVLTYEGTSEIHQLVIGQHLTGIPAFT</sequence>
<evidence type="ECO:0000256" key="1">
    <source>
        <dbReference type="ARBA" id="ARBA00001974"/>
    </source>
</evidence>
<dbReference type="InterPro" id="IPR046373">
    <property type="entry name" value="Acyl-CoA_Oxase/DH_mid-dom_sf"/>
</dbReference>
<feature type="domain" description="Acyl-CoA dehydrogenase/oxidase N-terminal" evidence="10">
    <location>
        <begin position="18"/>
        <end position="130"/>
    </location>
</feature>
<keyword evidence="3 7" id="KW-0285">Flavoprotein</keyword>
<evidence type="ECO:0000256" key="3">
    <source>
        <dbReference type="ARBA" id="ARBA00022630"/>
    </source>
</evidence>
<organism evidence="11 12">
    <name type="scientific">Luedemannella helvata</name>
    <dbReference type="NCBI Taxonomy" id="349315"/>
    <lineage>
        <taxon>Bacteria</taxon>
        <taxon>Bacillati</taxon>
        <taxon>Actinomycetota</taxon>
        <taxon>Actinomycetes</taxon>
        <taxon>Micromonosporales</taxon>
        <taxon>Micromonosporaceae</taxon>
        <taxon>Luedemannella</taxon>
    </lineage>
</organism>